<dbReference type="InterPro" id="IPR012338">
    <property type="entry name" value="Beta-lactam/transpept-like"/>
</dbReference>
<keyword evidence="15" id="KW-1185">Reference proteome</keyword>
<dbReference type="PANTHER" id="PTHR30627:SF2">
    <property type="entry name" value="PEPTIDOGLYCAN D,D-TRANSPEPTIDASE MRDA"/>
    <property type="match status" value="1"/>
</dbReference>
<reference evidence="14 15" key="1">
    <citation type="submission" date="2022-05" db="EMBL/GenBank/DDBJ databases">
        <title>Genome Sequencing of Bee-Associated Microbes.</title>
        <authorList>
            <person name="Dunlap C."/>
        </authorList>
    </citation>
    <scope>NUCLEOTIDE SEQUENCE [LARGE SCALE GENOMIC DNA]</scope>
    <source>
        <strain evidence="14 15">NRRL NRS-1438</strain>
    </source>
</reference>
<evidence type="ECO:0000256" key="5">
    <source>
        <dbReference type="ARBA" id="ARBA00022692"/>
    </source>
</evidence>
<keyword evidence="4" id="KW-1003">Cell membrane</keyword>
<keyword evidence="6" id="KW-0133">Cell shape</keyword>
<evidence type="ECO:0000256" key="10">
    <source>
        <dbReference type="ARBA" id="ARBA00023316"/>
    </source>
</evidence>
<gene>
    <name evidence="14" type="ORF">M5X09_25840</name>
</gene>
<dbReference type="InterPro" id="IPR005311">
    <property type="entry name" value="PBP_dimer"/>
</dbReference>
<evidence type="ECO:0000256" key="8">
    <source>
        <dbReference type="ARBA" id="ARBA00022989"/>
    </source>
</evidence>
<proteinExistence type="inferred from homology"/>
<evidence type="ECO:0000313" key="15">
    <source>
        <dbReference type="Proteomes" id="UP001207626"/>
    </source>
</evidence>
<sequence>MSHPHADDPQKRELQNRRNFSFRLNLFFFITFVVFTVLIVRLAILQFVEGPSLKEKESQLGFRETAIPPLRGTIWDASGKTRVAYSTATQSLYFNVEKNYGDPKKAKLTETQEKNREEAKLLAKRLAEVFNTLGTPSEKPLTQDVIYNELMDLEGKRNFVYVPRLIKTGLTQKEIAYFLEHKPEFKGIDIVEDSVRNYDPDSVAVQTVGYLKKFKGVREDSSYYKEKYENRNDLSTEEQYLEYEDVGFDGIELMYQDELRGLNGVKKFPVNVAGRIIGPMELTRPQRGNDLYLTINKDIQERTETAIMDHLKKLRNSSNRFESAPNARTGFAVAMEVDTGNVVSIASMPDYDTNVWKNGAISPENYRNNQYFMGNGAIREVQAPYEDDKERMKHPSSLVYLGSTMKPLSVLIGLQEGFYGPYYEYYDNGYAEIGRKGYERKIWNSSRRSYGRMNIPYALEKSSNAFMVDMIGKRLYSMPEKNGKNGLQIWDEYMEAFGLGVKTGSGLPGEFLGLKDYMAEAERNNAQSALAFASFGQLGKYTTLQLAQYATTLANHGQRVKPQFVSKIVDGEGKVVKTFGREVLNETSFNQQYWDVVEQGMLKVGVQGFDGFPYQFYRKTGTSEQDVGGGKRVENAVFIAYAPADKPKLAVAVVVPEGGYGSYGAGPIAREIFDAYDEEYGLDGVPKKKAKTDTVKSETEAEE</sequence>
<evidence type="ECO:0000256" key="11">
    <source>
        <dbReference type="SAM" id="Phobius"/>
    </source>
</evidence>
<evidence type="ECO:0000313" key="14">
    <source>
        <dbReference type="EMBL" id="MCY9523043.1"/>
    </source>
</evidence>
<feature type="domain" description="Penicillin-binding protein dimerisation" evidence="13">
    <location>
        <begin position="67"/>
        <end position="278"/>
    </location>
</feature>
<dbReference type="InterPro" id="IPR036138">
    <property type="entry name" value="PBP_dimer_sf"/>
</dbReference>
<comment type="similarity">
    <text evidence="3">Belongs to the transpeptidase family.</text>
</comment>
<evidence type="ECO:0000256" key="9">
    <source>
        <dbReference type="ARBA" id="ARBA00023136"/>
    </source>
</evidence>
<feature type="transmembrane region" description="Helical" evidence="11">
    <location>
        <begin position="20"/>
        <end position="44"/>
    </location>
</feature>
<feature type="domain" description="Penicillin-binding protein transpeptidase" evidence="12">
    <location>
        <begin position="330"/>
        <end position="673"/>
    </location>
</feature>
<evidence type="ECO:0000256" key="1">
    <source>
        <dbReference type="ARBA" id="ARBA00004167"/>
    </source>
</evidence>
<accession>A0ABT4E0A7</accession>
<dbReference type="Gene3D" id="3.40.710.10">
    <property type="entry name" value="DD-peptidase/beta-lactamase superfamily"/>
    <property type="match status" value="1"/>
</dbReference>
<evidence type="ECO:0000256" key="3">
    <source>
        <dbReference type="ARBA" id="ARBA00007171"/>
    </source>
</evidence>
<keyword evidence="9 11" id="KW-0472">Membrane</keyword>
<comment type="caution">
    <text evidence="14">The sequence shown here is derived from an EMBL/GenBank/DDBJ whole genome shotgun (WGS) entry which is preliminary data.</text>
</comment>
<evidence type="ECO:0000256" key="4">
    <source>
        <dbReference type="ARBA" id="ARBA00022475"/>
    </source>
</evidence>
<dbReference type="Proteomes" id="UP001207626">
    <property type="component" value="Unassembled WGS sequence"/>
</dbReference>
<keyword evidence="7" id="KW-0573">Peptidoglycan synthesis</keyword>
<dbReference type="InterPro" id="IPR050515">
    <property type="entry name" value="Beta-lactam/transpept"/>
</dbReference>
<protein>
    <submittedName>
        <fullName evidence="14">Penicillin-binding protein 2</fullName>
    </submittedName>
</protein>
<evidence type="ECO:0000256" key="6">
    <source>
        <dbReference type="ARBA" id="ARBA00022960"/>
    </source>
</evidence>
<dbReference type="SUPFAM" id="SSF56601">
    <property type="entry name" value="beta-lactamase/transpeptidase-like"/>
    <property type="match status" value="1"/>
</dbReference>
<evidence type="ECO:0000256" key="2">
    <source>
        <dbReference type="ARBA" id="ARBA00004236"/>
    </source>
</evidence>
<dbReference type="EMBL" id="JAMDLW010000058">
    <property type="protein sequence ID" value="MCY9523043.1"/>
    <property type="molecule type" value="Genomic_DNA"/>
</dbReference>
<dbReference type="RefSeq" id="WP_087435908.1">
    <property type="nucleotide sequence ID" value="NZ_JAMDLV010000002.1"/>
</dbReference>
<keyword evidence="5 11" id="KW-0812">Transmembrane</keyword>
<dbReference type="Gene3D" id="3.90.1310.10">
    <property type="entry name" value="Penicillin-binding protein 2a (Domain 2)"/>
    <property type="match status" value="1"/>
</dbReference>
<evidence type="ECO:0000256" key="7">
    <source>
        <dbReference type="ARBA" id="ARBA00022984"/>
    </source>
</evidence>
<evidence type="ECO:0000259" key="12">
    <source>
        <dbReference type="Pfam" id="PF00905"/>
    </source>
</evidence>
<dbReference type="SUPFAM" id="SSF56519">
    <property type="entry name" value="Penicillin binding protein dimerisation domain"/>
    <property type="match status" value="1"/>
</dbReference>
<dbReference type="InterPro" id="IPR001460">
    <property type="entry name" value="PCN-bd_Tpept"/>
</dbReference>
<keyword evidence="8 11" id="KW-1133">Transmembrane helix</keyword>
<dbReference type="Pfam" id="PF00905">
    <property type="entry name" value="Transpeptidase"/>
    <property type="match status" value="1"/>
</dbReference>
<keyword evidence="10" id="KW-0961">Cell wall biogenesis/degradation</keyword>
<dbReference type="PANTHER" id="PTHR30627">
    <property type="entry name" value="PEPTIDOGLYCAN D,D-TRANSPEPTIDASE"/>
    <property type="match status" value="1"/>
</dbReference>
<name>A0ABT4E0A7_9BACL</name>
<dbReference type="Pfam" id="PF03717">
    <property type="entry name" value="PBP_dimer"/>
    <property type="match status" value="1"/>
</dbReference>
<evidence type="ECO:0000259" key="13">
    <source>
        <dbReference type="Pfam" id="PF03717"/>
    </source>
</evidence>
<organism evidence="14 15">
    <name type="scientific">Paenibacillus apiarius</name>
    <dbReference type="NCBI Taxonomy" id="46240"/>
    <lineage>
        <taxon>Bacteria</taxon>
        <taxon>Bacillati</taxon>
        <taxon>Bacillota</taxon>
        <taxon>Bacilli</taxon>
        <taxon>Bacillales</taxon>
        <taxon>Paenibacillaceae</taxon>
        <taxon>Paenibacillus</taxon>
    </lineage>
</organism>
<comment type="subcellular location">
    <subcellularLocation>
        <location evidence="2">Cell membrane</location>
    </subcellularLocation>
    <subcellularLocation>
        <location evidence="1">Membrane</location>
        <topology evidence="1">Single-pass membrane protein</topology>
    </subcellularLocation>
</comment>